<keyword evidence="4" id="KW-1185">Reference proteome</keyword>
<dbReference type="PANTHER" id="PTHR33121">
    <property type="entry name" value="CYCLIC DI-GMP PHOSPHODIESTERASE PDEF"/>
    <property type="match status" value="1"/>
</dbReference>
<dbReference type="PROSITE" id="PS50883">
    <property type="entry name" value="EAL"/>
    <property type="match status" value="1"/>
</dbReference>
<evidence type="ECO:0000256" key="1">
    <source>
        <dbReference type="SAM" id="MobiDB-lite"/>
    </source>
</evidence>
<dbReference type="EMBL" id="CP121472">
    <property type="protein sequence ID" value="WPL15692.1"/>
    <property type="molecule type" value="Genomic_DNA"/>
</dbReference>
<organism evidence="3 4">
    <name type="scientific">Thiorhodovibrio winogradskyi</name>
    <dbReference type="NCBI Taxonomy" id="77007"/>
    <lineage>
        <taxon>Bacteria</taxon>
        <taxon>Pseudomonadati</taxon>
        <taxon>Pseudomonadota</taxon>
        <taxon>Gammaproteobacteria</taxon>
        <taxon>Chromatiales</taxon>
        <taxon>Chromatiaceae</taxon>
        <taxon>Thiorhodovibrio</taxon>
    </lineage>
</organism>
<dbReference type="InterPro" id="IPR035919">
    <property type="entry name" value="EAL_sf"/>
</dbReference>
<gene>
    <name evidence="3" type="primary">yfgF_1</name>
    <name evidence="3" type="ORF">Thiowin_00605</name>
</gene>
<dbReference type="Gene3D" id="3.20.20.450">
    <property type="entry name" value="EAL domain"/>
    <property type="match status" value="1"/>
</dbReference>
<keyword evidence="3" id="KW-0378">Hydrolase</keyword>
<protein>
    <submittedName>
        <fullName evidence="3">Cyclic di-GMP phosphodiesterase YfgF</fullName>
        <ecNumber evidence="3">3.1.4.52</ecNumber>
    </submittedName>
</protein>
<dbReference type="PANTHER" id="PTHR33121:SF23">
    <property type="entry name" value="CYCLIC DI-GMP PHOSPHODIESTERASE PDEB"/>
    <property type="match status" value="1"/>
</dbReference>
<proteinExistence type="predicted"/>
<feature type="compositionally biased region" description="Low complexity" evidence="1">
    <location>
        <begin position="265"/>
        <end position="297"/>
    </location>
</feature>
<feature type="region of interest" description="Disordered" evidence="1">
    <location>
        <begin position="203"/>
        <end position="297"/>
    </location>
</feature>
<accession>A0ABZ0S3I6</accession>
<evidence type="ECO:0000313" key="4">
    <source>
        <dbReference type="Proteomes" id="UP001432180"/>
    </source>
</evidence>
<evidence type="ECO:0000259" key="2">
    <source>
        <dbReference type="PROSITE" id="PS50883"/>
    </source>
</evidence>
<dbReference type="CDD" id="cd01948">
    <property type="entry name" value="EAL"/>
    <property type="match status" value="1"/>
</dbReference>
<feature type="domain" description="EAL" evidence="2">
    <location>
        <begin position="348"/>
        <end position="595"/>
    </location>
</feature>
<dbReference type="Pfam" id="PF00563">
    <property type="entry name" value="EAL"/>
    <property type="match status" value="1"/>
</dbReference>
<dbReference type="SUPFAM" id="SSF141868">
    <property type="entry name" value="EAL domain-like"/>
    <property type="match status" value="1"/>
</dbReference>
<dbReference type="Proteomes" id="UP001432180">
    <property type="component" value="Chromosome"/>
</dbReference>
<feature type="compositionally biased region" description="Basic and acidic residues" evidence="1">
    <location>
        <begin position="225"/>
        <end position="235"/>
    </location>
</feature>
<dbReference type="EC" id="3.1.4.52" evidence="3"/>
<name>A0ABZ0S3I6_9GAMM</name>
<dbReference type="SMART" id="SM00052">
    <property type="entry name" value="EAL"/>
    <property type="match status" value="1"/>
</dbReference>
<dbReference type="InterPro" id="IPR050706">
    <property type="entry name" value="Cyclic-di-GMP_PDE-like"/>
</dbReference>
<dbReference type="RefSeq" id="WP_328986246.1">
    <property type="nucleotide sequence ID" value="NZ_CP121472.1"/>
</dbReference>
<evidence type="ECO:0000313" key="3">
    <source>
        <dbReference type="EMBL" id="WPL15692.1"/>
    </source>
</evidence>
<feature type="region of interest" description="Disordered" evidence="1">
    <location>
        <begin position="324"/>
        <end position="348"/>
    </location>
</feature>
<dbReference type="GO" id="GO:0071111">
    <property type="term" value="F:cyclic-guanylate-specific phosphodiesterase activity"/>
    <property type="evidence" value="ECO:0007669"/>
    <property type="project" value="UniProtKB-EC"/>
</dbReference>
<dbReference type="InterPro" id="IPR001633">
    <property type="entry name" value="EAL_dom"/>
</dbReference>
<reference evidence="3 4" key="1">
    <citation type="journal article" date="2023" name="Microorganisms">
        <title>Thiorhodovibrio frisius and Trv. litoralis spp. nov., Two Novel Members from a Clade of Fastidious Purple Sulfur Bacteria That Exhibit Unique Red-Shifted Light-Harvesting Capabilities.</title>
        <authorList>
            <person name="Methner A."/>
            <person name="Kuzyk S.B."/>
            <person name="Petersen J."/>
            <person name="Bauer S."/>
            <person name="Brinkmann H."/>
            <person name="Sichau K."/>
            <person name="Wanner G."/>
            <person name="Wolf J."/>
            <person name="Neumann-Schaal M."/>
            <person name="Henke P."/>
            <person name="Tank M."/>
            <person name="Sproer C."/>
            <person name="Bunk B."/>
            <person name="Overmann J."/>
        </authorList>
    </citation>
    <scope>NUCLEOTIDE SEQUENCE [LARGE SCALE GENOMIC DNA]</scope>
    <source>
        <strain evidence="3 4">DSM 6702</strain>
    </source>
</reference>
<sequence>MANPVNHFQLLILAAAAADAEAVLAVLKRARLPVRGAFSVNPKSLVRTNHIDLILACIGESVSAQEIASAYVDIDRRIPLIVLAPPGDQDANALHLLRAGAHGLLTPGDEDALVRAVQREWKLWTSAQQAKILHERLKRSERHLQALLKAGGEGLQSGQRLDPQAALRSLTGPVDNSGSPQSSLMDLLPPEYREALGPLITGLRADQNTPPVAAEGQAPNQPPDELPKQPPDRPQDQTAAPELDLTLKPSGGQLRPAPATSSPGEQAPQEQAPQEQAPQEQAPQEQAPQEQAMEQQLALQVSSEPLPDLPLNDAKEAKLPPLTLATSEDPLPDLSEQPHALSGREPSDEELIEQIERALDNDGFKLAYQPIVSLRGDSQERYSVLLRLLDDNRTFHAADNLLEPAARSGRLPDVDRWVIQHALRALSDRRQAGQRAHFLLSLSAVLLQDPDLLIWICDQLRQNSIRGNWVSFQIHEQDIRTLGDTAYGLASGLRQVKSKVVVSNFGQNPDSELLFNEFPLDFARLAPALTENLSTDQLKNGHVKHLLAAAQSKSIRSIAGCIEDERTLAAIWSAGADYVQGKVLGRPSSALDLND</sequence>